<gene>
    <name evidence="1" type="ORF">L195_g050598</name>
</gene>
<name>A0A2K3JUX7_TRIPR</name>
<proteinExistence type="predicted"/>
<dbReference type="Proteomes" id="UP000236291">
    <property type="component" value="Unassembled WGS sequence"/>
</dbReference>
<dbReference type="EMBL" id="ASHM01077274">
    <property type="protein sequence ID" value="PNX57820.1"/>
    <property type="molecule type" value="Genomic_DNA"/>
</dbReference>
<evidence type="ECO:0000313" key="2">
    <source>
        <dbReference type="Proteomes" id="UP000236291"/>
    </source>
</evidence>
<reference evidence="1 2" key="2">
    <citation type="journal article" date="2017" name="Front. Plant Sci.">
        <title>Gene Classification and Mining of Molecular Markers Useful in Red Clover (Trifolium pratense) Breeding.</title>
        <authorList>
            <person name="Istvanek J."/>
            <person name="Dluhosova J."/>
            <person name="Dluhos P."/>
            <person name="Patkova L."/>
            <person name="Nedelnik J."/>
            <person name="Repkova J."/>
        </authorList>
    </citation>
    <scope>NUCLEOTIDE SEQUENCE [LARGE SCALE GENOMIC DNA]</scope>
    <source>
        <strain evidence="2">cv. Tatra</strain>
        <tissue evidence="1">Young leaves</tissue>
    </source>
</reference>
<protein>
    <submittedName>
        <fullName evidence="1">Uncharacterized protein</fullName>
    </submittedName>
</protein>
<accession>A0A2K3JUX7</accession>
<comment type="caution">
    <text evidence="1">The sequence shown here is derived from an EMBL/GenBank/DDBJ whole genome shotgun (WGS) entry which is preliminary data.</text>
</comment>
<evidence type="ECO:0000313" key="1">
    <source>
        <dbReference type="EMBL" id="PNX57820.1"/>
    </source>
</evidence>
<reference evidence="1 2" key="1">
    <citation type="journal article" date="2014" name="Am. J. Bot.">
        <title>Genome assembly and annotation for red clover (Trifolium pratense; Fabaceae).</title>
        <authorList>
            <person name="Istvanek J."/>
            <person name="Jaros M."/>
            <person name="Krenek A."/>
            <person name="Repkova J."/>
        </authorList>
    </citation>
    <scope>NUCLEOTIDE SEQUENCE [LARGE SCALE GENOMIC DNA]</scope>
    <source>
        <strain evidence="2">cv. Tatra</strain>
        <tissue evidence="1">Young leaves</tissue>
    </source>
</reference>
<organism evidence="1 2">
    <name type="scientific">Trifolium pratense</name>
    <name type="common">Red clover</name>
    <dbReference type="NCBI Taxonomy" id="57577"/>
    <lineage>
        <taxon>Eukaryota</taxon>
        <taxon>Viridiplantae</taxon>
        <taxon>Streptophyta</taxon>
        <taxon>Embryophyta</taxon>
        <taxon>Tracheophyta</taxon>
        <taxon>Spermatophyta</taxon>
        <taxon>Magnoliopsida</taxon>
        <taxon>eudicotyledons</taxon>
        <taxon>Gunneridae</taxon>
        <taxon>Pentapetalae</taxon>
        <taxon>rosids</taxon>
        <taxon>fabids</taxon>
        <taxon>Fabales</taxon>
        <taxon>Fabaceae</taxon>
        <taxon>Papilionoideae</taxon>
        <taxon>50 kb inversion clade</taxon>
        <taxon>NPAAA clade</taxon>
        <taxon>Hologalegina</taxon>
        <taxon>IRL clade</taxon>
        <taxon>Trifolieae</taxon>
        <taxon>Trifolium</taxon>
    </lineage>
</organism>
<sequence>MVSCVSAQSSWQAAGLSSVLSSAVCQQGSAADRVFALCRNEDYATIVQSKLVGLRLIIGTSGLQSISCEVTMIMMFRLSASICGKSLV</sequence>
<dbReference type="AlphaFoldDB" id="A0A2K3JUX7"/>